<accession>A0A975BFF0</accession>
<dbReference type="Proteomes" id="UP000663722">
    <property type="component" value="Chromosome"/>
</dbReference>
<evidence type="ECO:0000313" key="1">
    <source>
        <dbReference type="EMBL" id="QTA84754.1"/>
    </source>
</evidence>
<organism evidence="1 2">
    <name type="scientific">Desulfonema magnum</name>
    <dbReference type="NCBI Taxonomy" id="45655"/>
    <lineage>
        <taxon>Bacteria</taxon>
        <taxon>Pseudomonadati</taxon>
        <taxon>Thermodesulfobacteriota</taxon>
        <taxon>Desulfobacteria</taxon>
        <taxon>Desulfobacterales</taxon>
        <taxon>Desulfococcaceae</taxon>
        <taxon>Desulfonema</taxon>
    </lineage>
</organism>
<sequence length="54" mass="5663">MAKIFIAGTSAVQHAGKRFVSDGSERGLNDETAGRQVCKLHMGIDSPPAEIPPA</sequence>
<evidence type="ECO:0000313" key="2">
    <source>
        <dbReference type="Proteomes" id="UP000663722"/>
    </source>
</evidence>
<gene>
    <name evidence="1" type="ORF">dnm_007540</name>
</gene>
<reference evidence="1" key="1">
    <citation type="journal article" date="2021" name="Microb. Physiol.">
        <title>Proteogenomic Insights into the Physiology of Marine, Sulfate-Reducing, Filamentous Desulfonema limicola and Desulfonema magnum.</title>
        <authorList>
            <person name="Schnaars V."/>
            <person name="Wohlbrand L."/>
            <person name="Scheve S."/>
            <person name="Hinrichs C."/>
            <person name="Reinhardt R."/>
            <person name="Rabus R."/>
        </authorList>
    </citation>
    <scope>NUCLEOTIDE SEQUENCE</scope>
    <source>
        <strain evidence="1">4be13</strain>
    </source>
</reference>
<dbReference type="AlphaFoldDB" id="A0A975BFF0"/>
<keyword evidence="2" id="KW-1185">Reference proteome</keyword>
<proteinExistence type="predicted"/>
<name>A0A975BFF0_9BACT</name>
<protein>
    <submittedName>
        <fullName evidence="1">Uncharacterized protein</fullName>
    </submittedName>
</protein>
<dbReference type="EMBL" id="CP061800">
    <property type="protein sequence ID" value="QTA84754.1"/>
    <property type="molecule type" value="Genomic_DNA"/>
</dbReference>
<dbReference type="KEGG" id="dmm:dnm_007540"/>